<reference evidence="2" key="1">
    <citation type="submission" date="2023-10" db="EMBL/GenBank/DDBJ databases">
        <authorList>
            <person name="Hackl T."/>
        </authorList>
    </citation>
    <scope>NUCLEOTIDE SEQUENCE</scope>
</reference>
<gene>
    <name evidence="2" type="ORF">KHLLAP_LOCUS14447</name>
</gene>
<keyword evidence="3" id="KW-1185">Reference proteome</keyword>
<evidence type="ECO:0000256" key="1">
    <source>
        <dbReference type="SAM" id="MobiDB-lite"/>
    </source>
</evidence>
<protein>
    <submittedName>
        <fullName evidence="2">Uu.00g020980.m01.CDS01</fullName>
    </submittedName>
</protein>
<dbReference type="Proteomes" id="UP001295740">
    <property type="component" value="Unassembled WGS sequence"/>
</dbReference>
<proteinExistence type="predicted"/>
<dbReference type="AlphaFoldDB" id="A0AAI8W079"/>
<organism evidence="2 3">
    <name type="scientific">Anthostomella pinea</name>
    <dbReference type="NCBI Taxonomy" id="933095"/>
    <lineage>
        <taxon>Eukaryota</taxon>
        <taxon>Fungi</taxon>
        <taxon>Dikarya</taxon>
        <taxon>Ascomycota</taxon>
        <taxon>Pezizomycotina</taxon>
        <taxon>Sordariomycetes</taxon>
        <taxon>Xylariomycetidae</taxon>
        <taxon>Xylariales</taxon>
        <taxon>Xylariaceae</taxon>
        <taxon>Anthostomella</taxon>
    </lineage>
</organism>
<dbReference type="EMBL" id="CAUWAG010000020">
    <property type="protein sequence ID" value="CAJ2513979.1"/>
    <property type="molecule type" value="Genomic_DNA"/>
</dbReference>
<feature type="region of interest" description="Disordered" evidence="1">
    <location>
        <begin position="91"/>
        <end position="122"/>
    </location>
</feature>
<sequence>MERRNYSKAVHLPDEIPGASLSLSIFERVAVSYLHRPQDVLALMKTCRKLNGALANELYNTDVLLEQPLQGIDEPYLVNSDVADVENILEEDDEIDKPVDKGWNYTETTADDDDDSDEGMQD</sequence>
<feature type="compositionally biased region" description="Acidic residues" evidence="1">
    <location>
        <begin position="109"/>
        <end position="122"/>
    </location>
</feature>
<accession>A0AAI8W079</accession>
<name>A0AAI8W079_9PEZI</name>
<evidence type="ECO:0000313" key="3">
    <source>
        <dbReference type="Proteomes" id="UP001295740"/>
    </source>
</evidence>
<comment type="caution">
    <text evidence="2">The sequence shown here is derived from an EMBL/GenBank/DDBJ whole genome shotgun (WGS) entry which is preliminary data.</text>
</comment>
<evidence type="ECO:0000313" key="2">
    <source>
        <dbReference type="EMBL" id="CAJ2513979.1"/>
    </source>
</evidence>